<dbReference type="InterPro" id="IPR023064">
    <property type="entry name" value="D-ribose_pyranase"/>
</dbReference>
<dbReference type="EMBL" id="QXIY01000054">
    <property type="protein sequence ID" value="RIE15385.1"/>
    <property type="molecule type" value="Genomic_DNA"/>
</dbReference>
<accession>A0A398DJQ0</accession>
<dbReference type="GO" id="GO:0016872">
    <property type="term" value="F:intramolecular lyase activity"/>
    <property type="evidence" value="ECO:0007669"/>
    <property type="project" value="InterPro"/>
</dbReference>
<dbReference type="PANTHER" id="PTHR37831">
    <property type="entry name" value="D-RIBOSE PYRANASE"/>
    <property type="match status" value="1"/>
</dbReference>
<keyword evidence="4" id="KW-0413">Isomerase</keyword>
<name>A0A398DJQ0_9BACT</name>
<dbReference type="Gene3D" id="3.40.1650.10">
    <property type="entry name" value="RbsD-like domain"/>
    <property type="match status" value="1"/>
</dbReference>
<evidence type="ECO:0000256" key="4">
    <source>
        <dbReference type="ARBA" id="ARBA00023235"/>
    </source>
</evidence>
<dbReference type="PANTHER" id="PTHR37831:SF1">
    <property type="entry name" value="D-RIBOSE PYRANASE"/>
    <property type="match status" value="1"/>
</dbReference>
<evidence type="ECO:0000256" key="5">
    <source>
        <dbReference type="ARBA" id="ARBA00023277"/>
    </source>
</evidence>
<dbReference type="RefSeq" id="WP_119086660.1">
    <property type="nucleotide sequence ID" value="NZ_QXIY01000054.1"/>
</dbReference>
<dbReference type="GO" id="GO:0019303">
    <property type="term" value="P:D-ribose catabolic process"/>
    <property type="evidence" value="ECO:0007669"/>
    <property type="project" value="TreeGrafter"/>
</dbReference>
<keyword evidence="7" id="KW-1185">Reference proteome</keyword>
<protein>
    <recommendedName>
        <fullName evidence="2">D-ribose pyranase</fullName>
        <ecNumber evidence="2">5.4.99.62</ecNumber>
    </recommendedName>
</protein>
<dbReference type="EC" id="5.4.99.62" evidence="2"/>
<keyword evidence="3" id="KW-0963">Cytoplasm</keyword>
<sequence>MTETEILNRGMAAEISKMGHTDKMMIVDADLAVPNITEVIDVSLAPNVPTAVEVLMEVLKHVSVEKIILSQATVAVSPSRRVEFVSCFEQDIDVEIVPHPMLRDDITKQVQFVIHTGDFTANSNIVLVCAGGLRWYCEKQVSPYRSKGGYFL</sequence>
<dbReference type="GO" id="GO:0048029">
    <property type="term" value="F:monosaccharide binding"/>
    <property type="evidence" value="ECO:0007669"/>
    <property type="project" value="InterPro"/>
</dbReference>
<dbReference type="GO" id="GO:0062193">
    <property type="term" value="F:D-ribose pyranase activity"/>
    <property type="evidence" value="ECO:0007669"/>
    <property type="project" value="UniProtKB-EC"/>
</dbReference>
<reference evidence="6 7" key="1">
    <citation type="submission" date="2018-09" db="EMBL/GenBank/DDBJ databases">
        <title>Discovery and Ecogenomic Context for Candidatus Cryosericales, a Global Caldiserica Order Active in Thawing Permafrost.</title>
        <authorList>
            <person name="Martinez M.A."/>
            <person name="Woodcroft B.J."/>
            <person name="Ignacio Espinoza J.C."/>
            <person name="Zayed A."/>
            <person name="Singleton C.M."/>
            <person name="Boyd J."/>
            <person name="Li Y.-F."/>
            <person name="Purvine S."/>
            <person name="Maughan H."/>
            <person name="Hodgkins S.B."/>
            <person name="Anderson D."/>
            <person name="Sederholm M."/>
            <person name="Temperton B."/>
            <person name="Saleska S.R."/>
            <person name="Tyson G.W."/>
            <person name="Rich V.I."/>
        </authorList>
    </citation>
    <scope>NUCLEOTIDE SEQUENCE [LARGE SCALE GENOMIC DNA]</scope>
    <source>
        <strain evidence="6 7">SMC1</strain>
    </source>
</reference>
<evidence type="ECO:0000313" key="7">
    <source>
        <dbReference type="Proteomes" id="UP000266113"/>
    </source>
</evidence>
<comment type="caution">
    <text evidence="6">The sequence shown here is derived from an EMBL/GenBank/DDBJ whole genome shotgun (WGS) entry which is preliminary data.</text>
</comment>
<dbReference type="AlphaFoldDB" id="A0A398DJQ0"/>
<keyword evidence="5" id="KW-0119">Carbohydrate metabolism</keyword>
<gene>
    <name evidence="6" type="ORF">SMC1_10205</name>
</gene>
<organism evidence="6 7">
    <name type="scientific">Candidatus Cryosericum septentrionale</name>
    <dbReference type="NCBI Taxonomy" id="2290913"/>
    <lineage>
        <taxon>Bacteria</taxon>
        <taxon>Pseudomonadati</taxon>
        <taxon>Caldisericota/Cryosericota group</taxon>
        <taxon>Candidatus Cryosericota</taxon>
        <taxon>Candidatus Cryosericia</taxon>
        <taxon>Candidatus Cryosericales</taxon>
        <taxon>Candidatus Cryosericaceae</taxon>
        <taxon>Candidatus Cryosericum</taxon>
    </lineage>
</organism>
<dbReference type="GO" id="GO:0005829">
    <property type="term" value="C:cytosol"/>
    <property type="evidence" value="ECO:0007669"/>
    <property type="project" value="TreeGrafter"/>
</dbReference>
<dbReference type="Proteomes" id="UP000266113">
    <property type="component" value="Unassembled WGS sequence"/>
</dbReference>
<comment type="catalytic activity">
    <reaction evidence="1">
        <text>beta-D-ribopyranose = beta-D-ribofuranose</text>
        <dbReference type="Rhea" id="RHEA:25432"/>
        <dbReference type="ChEBI" id="CHEBI:27476"/>
        <dbReference type="ChEBI" id="CHEBI:47002"/>
        <dbReference type="EC" id="5.4.99.62"/>
    </reaction>
</comment>
<evidence type="ECO:0000313" key="6">
    <source>
        <dbReference type="EMBL" id="RIE15385.1"/>
    </source>
</evidence>
<dbReference type="Pfam" id="PF05025">
    <property type="entry name" value="RbsD_FucU"/>
    <property type="match status" value="1"/>
</dbReference>
<dbReference type="InterPro" id="IPR023750">
    <property type="entry name" value="RbsD-like_sf"/>
</dbReference>
<dbReference type="SUPFAM" id="SSF102546">
    <property type="entry name" value="RbsD-like"/>
    <property type="match status" value="1"/>
</dbReference>
<evidence type="ECO:0000256" key="1">
    <source>
        <dbReference type="ARBA" id="ARBA00000223"/>
    </source>
</evidence>
<evidence type="ECO:0000256" key="3">
    <source>
        <dbReference type="ARBA" id="ARBA00022490"/>
    </source>
</evidence>
<proteinExistence type="predicted"/>
<dbReference type="InterPro" id="IPR007721">
    <property type="entry name" value="RbsD_FucU"/>
</dbReference>
<dbReference type="OrthoDB" id="9805009at2"/>
<evidence type="ECO:0000256" key="2">
    <source>
        <dbReference type="ARBA" id="ARBA00012862"/>
    </source>
</evidence>